<keyword evidence="2" id="KW-0186">Copper</keyword>
<proteinExistence type="predicted"/>
<dbReference type="RefSeq" id="XP_016756703.1">
    <property type="nucleotide sequence ID" value="XM_016907846.1"/>
</dbReference>
<dbReference type="InterPro" id="IPR050316">
    <property type="entry name" value="Tyrosinase/Hemocyanin"/>
</dbReference>
<dbReference type="STRING" id="692275.M3CWT7"/>
<evidence type="ECO:0000256" key="3">
    <source>
        <dbReference type="SAM" id="SignalP"/>
    </source>
</evidence>
<dbReference type="Proteomes" id="UP000016931">
    <property type="component" value="Unassembled WGS sequence"/>
</dbReference>
<name>M3CWT7_SPHMS</name>
<evidence type="ECO:0000313" key="6">
    <source>
        <dbReference type="Proteomes" id="UP000016931"/>
    </source>
</evidence>
<evidence type="ECO:0000256" key="2">
    <source>
        <dbReference type="ARBA" id="ARBA00023008"/>
    </source>
</evidence>
<keyword evidence="3" id="KW-0732">Signal</keyword>
<protein>
    <submittedName>
        <fullName evidence="5">Di-copper centre-containing protein</fullName>
    </submittedName>
</protein>
<dbReference type="PANTHER" id="PTHR11474">
    <property type="entry name" value="TYROSINASE FAMILY MEMBER"/>
    <property type="match status" value="1"/>
</dbReference>
<feature type="signal peptide" evidence="3">
    <location>
        <begin position="1"/>
        <end position="20"/>
    </location>
</feature>
<organism evidence="5 6">
    <name type="scientific">Sphaerulina musiva (strain SO2202)</name>
    <name type="common">Poplar stem canker fungus</name>
    <name type="synonym">Septoria musiva</name>
    <dbReference type="NCBI Taxonomy" id="692275"/>
    <lineage>
        <taxon>Eukaryota</taxon>
        <taxon>Fungi</taxon>
        <taxon>Dikarya</taxon>
        <taxon>Ascomycota</taxon>
        <taxon>Pezizomycotina</taxon>
        <taxon>Dothideomycetes</taxon>
        <taxon>Dothideomycetidae</taxon>
        <taxon>Mycosphaerellales</taxon>
        <taxon>Mycosphaerellaceae</taxon>
        <taxon>Sphaerulina</taxon>
    </lineage>
</organism>
<evidence type="ECO:0000259" key="4">
    <source>
        <dbReference type="PROSITE" id="PS00498"/>
    </source>
</evidence>
<dbReference type="PANTHER" id="PTHR11474:SF126">
    <property type="entry name" value="TYROSINASE-LIKE PROTEIN TYR-1-RELATED"/>
    <property type="match status" value="1"/>
</dbReference>
<dbReference type="GO" id="GO:0016491">
    <property type="term" value="F:oxidoreductase activity"/>
    <property type="evidence" value="ECO:0007669"/>
    <property type="project" value="InterPro"/>
</dbReference>
<dbReference type="PRINTS" id="PR00092">
    <property type="entry name" value="TYROSINASE"/>
</dbReference>
<dbReference type="InterPro" id="IPR008922">
    <property type="entry name" value="Di-copper_centre_dom_sf"/>
</dbReference>
<dbReference type="InterPro" id="IPR002227">
    <property type="entry name" value="Tyrosinase_Cu-bd"/>
</dbReference>
<sequence>MFPLLLLAALAALPASLVSSEYIDLGKRQLEGPVLGLERLKREYFAYRRRTLGPDCHEDNVIVRKEWGALSTEEREDYIQATQCLYTSPAQSPQDYAPGARNRRDDFVAVHIAQQQRIHFSPWTLPFHRWYVHLYEQALRDECGYKGGIPYMGYENYGAQPYEETALFDGSPTSLGGNGSPSPDGCNCVGGPFAEFPTNLGPIAGGAGCRQNPQADGLGYNPRCLERNFNPSGLTNLTHQSVFETILGFHNINDFTLRIDQWPGGIHPSPHSAVGGAQGDIPGAPTDPWFFIHHAGLDLVWDMWSGLEEDERRYALPIPYQFNKERESRGWQDADFVTPDSYLEMSPVLPGVTVRDVMSISNGPLCYVYE</sequence>
<dbReference type="GO" id="GO:0046872">
    <property type="term" value="F:metal ion binding"/>
    <property type="evidence" value="ECO:0007669"/>
    <property type="project" value="UniProtKB-KW"/>
</dbReference>
<dbReference type="Gene3D" id="1.10.1280.10">
    <property type="entry name" value="Di-copper center containing domain from catechol oxidase"/>
    <property type="match status" value="1"/>
</dbReference>
<feature type="domain" description="Tyrosinase copper-binding" evidence="4">
    <location>
        <begin position="287"/>
        <end position="298"/>
    </location>
</feature>
<dbReference type="HOGENOM" id="CLU_035914_0_0_1"/>
<feature type="chain" id="PRO_5004032113" evidence="3">
    <location>
        <begin position="21"/>
        <end position="370"/>
    </location>
</feature>
<accession>M3CWT7</accession>
<dbReference type="AlphaFoldDB" id="M3CWT7"/>
<reference evidence="5 6" key="1">
    <citation type="journal article" date="2012" name="PLoS Pathog.">
        <title>Diverse lifestyles and strategies of plant pathogenesis encoded in the genomes of eighteen Dothideomycetes fungi.</title>
        <authorList>
            <person name="Ohm R.A."/>
            <person name="Feau N."/>
            <person name="Henrissat B."/>
            <person name="Schoch C.L."/>
            <person name="Horwitz B.A."/>
            <person name="Barry K.W."/>
            <person name="Condon B.J."/>
            <person name="Copeland A.C."/>
            <person name="Dhillon B."/>
            <person name="Glaser F."/>
            <person name="Hesse C.N."/>
            <person name="Kosti I."/>
            <person name="LaButti K."/>
            <person name="Lindquist E.A."/>
            <person name="Lucas S."/>
            <person name="Salamov A.A."/>
            <person name="Bradshaw R.E."/>
            <person name="Ciuffetti L."/>
            <person name="Hamelin R.C."/>
            <person name="Kema G.H.J."/>
            <person name="Lawrence C."/>
            <person name="Scott J.A."/>
            <person name="Spatafora J.W."/>
            <person name="Turgeon B.G."/>
            <person name="de Wit P.J.G.M."/>
            <person name="Zhong S."/>
            <person name="Goodwin S.B."/>
            <person name="Grigoriev I.V."/>
        </authorList>
    </citation>
    <scope>NUCLEOTIDE SEQUENCE [LARGE SCALE GENOMIC DNA]</scope>
    <source>
        <strain evidence="5 6">SO2202</strain>
    </source>
</reference>
<keyword evidence="6" id="KW-1185">Reference proteome</keyword>
<dbReference type="OMA" id="WAHHANI"/>
<dbReference type="OrthoDB" id="6132182at2759"/>
<dbReference type="PROSITE" id="PS00498">
    <property type="entry name" value="TYROSINASE_2"/>
    <property type="match status" value="1"/>
</dbReference>
<dbReference type="EMBL" id="KB456271">
    <property type="protein sequence ID" value="EMF08582.1"/>
    <property type="molecule type" value="Genomic_DNA"/>
</dbReference>
<evidence type="ECO:0000313" key="5">
    <source>
        <dbReference type="EMBL" id="EMF08582.1"/>
    </source>
</evidence>
<dbReference type="SUPFAM" id="SSF48056">
    <property type="entry name" value="Di-copper centre-containing domain"/>
    <property type="match status" value="1"/>
</dbReference>
<keyword evidence="1" id="KW-0479">Metal-binding</keyword>
<dbReference type="Pfam" id="PF00264">
    <property type="entry name" value="Tyrosinase"/>
    <property type="match status" value="1"/>
</dbReference>
<dbReference type="eggNOG" id="ENOG502RM4B">
    <property type="taxonomic scope" value="Eukaryota"/>
</dbReference>
<evidence type="ECO:0000256" key="1">
    <source>
        <dbReference type="ARBA" id="ARBA00022723"/>
    </source>
</evidence>
<dbReference type="GeneID" id="27904983"/>
<gene>
    <name evidence="5" type="ORF">SEPMUDRAFT_159434</name>
</gene>